<name>A0AAV7VJK8_PLEWA</name>
<sequence>MRRSAEAFYFSDKNSAPEGTPNSCEVVGGHWMGLLVRGGCPAIYGADRGRIAGRVPRAAGCDLVSATGSRSGPR</sequence>
<comment type="caution">
    <text evidence="2">The sequence shown here is derived from an EMBL/GenBank/DDBJ whole genome shotgun (WGS) entry which is preliminary data.</text>
</comment>
<reference evidence="2" key="1">
    <citation type="journal article" date="2022" name="bioRxiv">
        <title>Sequencing and chromosome-scale assembly of the giantPleurodeles waltlgenome.</title>
        <authorList>
            <person name="Brown T."/>
            <person name="Elewa A."/>
            <person name="Iarovenko S."/>
            <person name="Subramanian E."/>
            <person name="Araus A.J."/>
            <person name="Petzold A."/>
            <person name="Susuki M."/>
            <person name="Suzuki K.-i.T."/>
            <person name="Hayashi T."/>
            <person name="Toyoda A."/>
            <person name="Oliveira C."/>
            <person name="Osipova E."/>
            <person name="Leigh N.D."/>
            <person name="Simon A."/>
            <person name="Yun M.H."/>
        </authorList>
    </citation>
    <scope>NUCLEOTIDE SEQUENCE</scope>
    <source>
        <strain evidence="2">20211129_DDA</strain>
        <tissue evidence="2">Liver</tissue>
    </source>
</reference>
<dbReference type="EMBL" id="JANPWB010000003">
    <property type="protein sequence ID" value="KAJ1201845.1"/>
    <property type="molecule type" value="Genomic_DNA"/>
</dbReference>
<keyword evidence="3" id="KW-1185">Reference proteome</keyword>
<evidence type="ECO:0000256" key="1">
    <source>
        <dbReference type="SAM" id="MobiDB-lite"/>
    </source>
</evidence>
<gene>
    <name evidence="2" type="ORF">NDU88_005649</name>
</gene>
<evidence type="ECO:0000313" key="2">
    <source>
        <dbReference type="EMBL" id="KAJ1201845.1"/>
    </source>
</evidence>
<feature type="region of interest" description="Disordered" evidence="1">
    <location>
        <begin position="1"/>
        <end position="20"/>
    </location>
</feature>
<proteinExistence type="predicted"/>
<accession>A0AAV7VJK8</accession>
<evidence type="ECO:0000313" key="3">
    <source>
        <dbReference type="Proteomes" id="UP001066276"/>
    </source>
</evidence>
<organism evidence="2 3">
    <name type="scientific">Pleurodeles waltl</name>
    <name type="common">Iberian ribbed newt</name>
    <dbReference type="NCBI Taxonomy" id="8319"/>
    <lineage>
        <taxon>Eukaryota</taxon>
        <taxon>Metazoa</taxon>
        <taxon>Chordata</taxon>
        <taxon>Craniata</taxon>
        <taxon>Vertebrata</taxon>
        <taxon>Euteleostomi</taxon>
        <taxon>Amphibia</taxon>
        <taxon>Batrachia</taxon>
        <taxon>Caudata</taxon>
        <taxon>Salamandroidea</taxon>
        <taxon>Salamandridae</taxon>
        <taxon>Pleurodelinae</taxon>
        <taxon>Pleurodeles</taxon>
    </lineage>
</organism>
<dbReference type="Proteomes" id="UP001066276">
    <property type="component" value="Chromosome 2_1"/>
</dbReference>
<dbReference type="AlphaFoldDB" id="A0AAV7VJK8"/>
<protein>
    <submittedName>
        <fullName evidence="2">Uncharacterized protein</fullName>
    </submittedName>
</protein>